<dbReference type="AlphaFoldDB" id="A0A1V1NWP0"/>
<sequence length="128" mass="15318">MLSKVDNLSLDFLNRASLAWVEQEYNRAENEEMKAAPINEYIEVKDVTRPSPDEEKFKFSFTRPETRKQRKTDGTIKLQGVRFEIPSRFRHIHKLHLRYQSWDLSKAYLIDSRRDEKLATIYPQDKTK</sequence>
<protein>
    <submittedName>
        <fullName evidence="1">Uncharacterized protein</fullName>
    </submittedName>
</protein>
<gene>
    <name evidence="1" type="ORF">OMM_12059</name>
</gene>
<name>A0A1V1NWP0_9BACT</name>
<dbReference type="EMBL" id="ATBP01001603">
    <property type="protein sequence ID" value="ETR67019.1"/>
    <property type="molecule type" value="Genomic_DNA"/>
</dbReference>
<dbReference type="Proteomes" id="UP000189670">
    <property type="component" value="Unassembled WGS sequence"/>
</dbReference>
<evidence type="ECO:0000313" key="1">
    <source>
        <dbReference type="EMBL" id="ETR67019.1"/>
    </source>
</evidence>
<evidence type="ECO:0000313" key="2">
    <source>
        <dbReference type="Proteomes" id="UP000189670"/>
    </source>
</evidence>
<reference evidence="2" key="1">
    <citation type="submission" date="2012-11" db="EMBL/GenBank/DDBJ databases">
        <authorList>
            <person name="Lucero-Rivera Y.E."/>
            <person name="Tovar-Ramirez D."/>
        </authorList>
    </citation>
    <scope>NUCLEOTIDE SEQUENCE [LARGE SCALE GENOMIC DNA]</scope>
    <source>
        <strain evidence="2">Araruama</strain>
    </source>
</reference>
<comment type="caution">
    <text evidence="1">The sequence shown here is derived from an EMBL/GenBank/DDBJ whole genome shotgun (WGS) entry which is preliminary data.</text>
</comment>
<accession>A0A1V1NWP0</accession>
<feature type="non-terminal residue" evidence="1">
    <location>
        <position position="128"/>
    </location>
</feature>
<proteinExistence type="predicted"/>
<organism evidence="1 2">
    <name type="scientific">Candidatus Magnetoglobus multicellularis str. Araruama</name>
    <dbReference type="NCBI Taxonomy" id="890399"/>
    <lineage>
        <taxon>Bacteria</taxon>
        <taxon>Pseudomonadati</taxon>
        <taxon>Thermodesulfobacteriota</taxon>
        <taxon>Desulfobacteria</taxon>
        <taxon>Desulfobacterales</taxon>
        <taxon>Desulfobacteraceae</taxon>
        <taxon>Candidatus Magnetoglobus</taxon>
    </lineage>
</organism>